<dbReference type="Proteomes" id="UP000001075">
    <property type="component" value="Unassembled WGS sequence"/>
</dbReference>
<evidence type="ECO:0000313" key="3">
    <source>
        <dbReference type="EMBL" id="EGW07118.1"/>
    </source>
</evidence>
<dbReference type="InParanoid" id="G3I208"/>
<dbReference type="Gene3D" id="3.40.30.50">
    <property type="entry name" value="Sep15/SelM thioredoxin-like domain, active-site redox motif"/>
    <property type="match status" value="1"/>
</dbReference>
<reference evidence="4" key="1">
    <citation type="journal article" date="2011" name="Nat. Biotechnol.">
        <title>The genomic sequence of the Chinese hamster ovary (CHO)-K1 cell line.</title>
        <authorList>
            <person name="Xu X."/>
            <person name="Nagarajan H."/>
            <person name="Lewis N.E."/>
            <person name="Pan S."/>
            <person name="Cai Z."/>
            <person name="Liu X."/>
            <person name="Chen W."/>
            <person name="Xie M."/>
            <person name="Wang W."/>
            <person name="Hammond S."/>
            <person name="Andersen M.R."/>
            <person name="Neff N."/>
            <person name="Passarelli B."/>
            <person name="Koh W."/>
            <person name="Fan H.C."/>
            <person name="Wang J."/>
            <person name="Gui Y."/>
            <person name="Lee K.H."/>
            <person name="Betenbaugh M.J."/>
            <person name="Quake S.R."/>
            <person name="Famili I."/>
            <person name="Palsson B.O."/>
            <person name="Wang J."/>
        </authorList>
    </citation>
    <scope>NUCLEOTIDE SEQUENCE [LARGE SCALE GENOMIC DNA]</scope>
    <source>
        <strain evidence="4">CHO K1 cell line</strain>
    </source>
</reference>
<name>G3I208_CRIGR</name>
<dbReference type="InterPro" id="IPR038219">
    <property type="entry name" value="Sep15/SelM_sf"/>
</dbReference>
<evidence type="ECO:0000313" key="4">
    <source>
        <dbReference type="Proteomes" id="UP000001075"/>
    </source>
</evidence>
<dbReference type="AlphaFoldDB" id="G3I208"/>
<dbReference type="STRING" id="10029.G3I208"/>
<dbReference type="SUPFAM" id="SSF52833">
    <property type="entry name" value="Thioredoxin-like"/>
    <property type="match status" value="1"/>
</dbReference>
<feature type="region of interest" description="Disordered" evidence="1">
    <location>
        <begin position="73"/>
        <end position="95"/>
    </location>
</feature>
<dbReference type="EMBL" id="JH001103">
    <property type="protein sequence ID" value="EGW07118.1"/>
    <property type="molecule type" value="Genomic_DNA"/>
</dbReference>
<feature type="chain" id="PRO_5003444805" evidence="2">
    <location>
        <begin position="24"/>
        <end position="95"/>
    </location>
</feature>
<dbReference type="InterPro" id="IPR036249">
    <property type="entry name" value="Thioredoxin-like_sf"/>
</dbReference>
<evidence type="ECO:0000256" key="1">
    <source>
        <dbReference type="SAM" id="MobiDB-lite"/>
    </source>
</evidence>
<feature type="signal peptide" evidence="2">
    <location>
        <begin position="1"/>
        <end position="23"/>
    </location>
</feature>
<proteinExistence type="predicted"/>
<keyword evidence="2" id="KW-0732">Signal</keyword>
<dbReference type="FunCoup" id="G3I208">
    <property type="interactions" value="412"/>
</dbReference>
<evidence type="ECO:0000256" key="2">
    <source>
        <dbReference type="SAM" id="SignalP"/>
    </source>
</evidence>
<sequence length="95" mass="10673">MSILVWPPPLLLLLEALVAPAPAATTYRPDWNRLRGLARGRVERIPLSEMTRDEINMLVQELGFYRKSAPDAQVPPKHLWAPAKPPEDASEHADL</sequence>
<feature type="compositionally biased region" description="Basic and acidic residues" evidence="1">
    <location>
        <begin position="85"/>
        <end position="95"/>
    </location>
</feature>
<protein>
    <submittedName>
        <fullName evidence="3">Selenoprotein M</fullName>
    </submittedName>
</protein>
<accession>G3I208</accession>
<gene>
    <name evidence="3" type="ORF">I79_017430</name>
</gene>
<organism evidence="3 4">
    <name type="scientific">Cricetulus griseus</name>
    <name type="common">Chinese hamster</name>
    <name type="synonym">Cricetulus barabensis griseus</name>
    <dbReference type="NCBI Taxonomy" id="10029"/>
    <lineage>
        <taxon>Eukaryota</taxon>
        <taxon>Metazoa</taxon>
        <taxon>Chordata</taxon>
        <taxon>Craniata</taxon>
        <taxon>Vertebrata</taxon>
        <taxon>Euteleostomi</taxon>
        <taxon>Mammalia</taxon>
        <taxon>Eutheria</taxon>
        <taxon>Euarchontoglires</taxon>
        <taxon>Glires</taxon>
        <taxon>Rodentia</taxon>
        <taxon>Myomorpha</taxon>
        <taxon>Muroidea</taxon>
        <taxon>Cricetidae</taxon>
        <taxon>Cricetinae</taxon>
        <taxon>Cricetulus</taxon>
    </lineage>
</organism>